<evidence type="ECO:0000256" key="4">
    <source>
        <dbReference type="ARBA" id="ARBA00022840"/>
    </source>
</evidence>
<dbReference type="InterPro" id="IPR003439">
    <property type="entry name" value="ABC_transporter-like_ATP-bd"/>
</dbReference>
<keyword evidence="3" id="KW-0547">Nucleotide-binding</keyword>
<organism evidence="7 8">
    <name type="scientific">Aestuariispira insulae</name>
    <dbReference type="NCBI Taxonomy" id="1461337"/>
    <lineage>
        <taxon>Bacteria</taxon>
        <taxon>Pseudomonadati</taxon>
        <taxon>Pseudomonadota</taxon>
        <taxon>Alphaproteobacteria</taxon>
        <taxon>Rhodospirillales</taxon>
        <taxon>Kiloniellaceae</taxon>
        <taxon>Aestuariispira</taxon>
    </lineage>
</organism>
<dbReference type="InterPro" id="IPR027417">
    <property type="entry name" value="P-loop_NTPase"/>
</dbReference>
<name>A0A3D9HQ62_9PROT</name>
<protein>
    <submittedName>
        <fullName evidence="7">Amino acid/amide ABC transporter ATP-binding protein 2 (HAAT family)</fullName>
    </submittedName>
</protein>
<dbReference type="Pfam" id="PF00005">
    <property type="entry name" value="ABC_tran"/>
    <property type="match status" value="1"/>
</dbReference>
<dbReference type="PROSITE" id="PS50893">
    <property type="entry name" value="ABC_TRANSPORTER_2"/>
    <property type="match status" value="1"/>
</dbReference>
<dbReference type="GO" id="GO:0015658">
    <property type="term" value="F:branched-chain amino acid transmembrane transporter activity"/>
    <property type="evidence" value="ECO:0007669"/>
    <property type="project" value="TreeGrafter"/>
</dbReference>
<comment type="caution">
    <text evidence="7">The sequence shown here is derived from an EMBL/GenBank/DDBJ whole genome shotgun (WGS) entry which is preliminary data.</text>
</comment>
<dbReference type="CDD" id="cd03224">
    <property type="entry name" value="ABC_TM1139_LivF_branched"/>
    <property type="match status" value="1"/>
</dbReference>
<dbReference type="InterPro" id="IPR003593">
    <property type="entry name" value="AAA+_ATPase"/>
</dbReference>
<evidence type="ECO:0000259" key="6">
    <source>
        <dbReference type="PROSITE" id="PS50893"/>
    </source>
</evidence>
<evidence type="ECO:0000256" key="1">
    <source>
        <dbReference type="ARBA" id="ARBA00005417"/>
    </source>
</evidence>
<dbReference type="PANTHER" id="PTHR43820">
    <property type="entry name" value="HIGH-AFFINITY BRANCHED-CHAIN AMINO ACID TRANSPORT ATP-BINDING PROTEIN LIVF"/>
    <property type="match status" value="1"/>
</dbReference>
<evidence type="ECO:0000256" key="2">
    <source>
        <dbReference type="ARBA" id="ARBA00022448"/>
    </source>
</evidence>
<keyword evidence="8" id="KW-1185">Reference proteome</keyword>
<dbReference type="PANTHER" id="PTHR43820:SF4">
    <property type="entry name" value="HIGH-AFFINITY BRANCHED-CHAIN AMINO ACID TRANSPORT ATP-BINDING PROTEIN LIVF"/>
    <property type="match status" value="1"/>
</dbReference>
<dbReference type="GO" id="GO:0016887">
    <property type="term" value="F:ATP hydrolysis activity"/>
    <property type="evidence" value="ECO:0007669"/>
    <property type="project" value="InterPro"/>
</dbReference>
<accession>A0A3D9HQ62</accession>
<evidence type="ECO:0000256" key="3">
    <source>
        <dbReference type="ARBA" id="ARBA00022741"/>
    </source>
</evidence>
<keyword evidence="4 7" id="KW-0067">ATP-binding</keyword>
<dbReference type="Proteomes" id="UP000256845">
    <property type="component" value="Unassembled WGS sequence"/>
</dbReference>
<evidence type="ECO:0000313" key="7">
    <source>
        <dbReference type="EMBL" id="RED51056.1"/>
    </source>
</evidence>
<dbReference type="GO" id="GO:0005524">
    <property type="term" value="F:ATP binding"/>
    <property type="evidence" value="ECO:0007669"/>
    <property type="project" value="UniProtKB-KW"/>
</dbReference>
<dbReference type="OrthoDB" id="9775250at2"/>
<evidence type="ECO:0000256" key="5">
    <source>
        <dbReference type="ARBA" id="ARBA00022970"/>
    </source>
</evidence>
<feature type="domain" description="ABC transporter" evidence="6">
    <location>
        <begin position="6"/>
        <end position="236"/>
    </location>
</feature>
<keyword evidence="2" id="KW-0813">Transport</keyword>
<dbReference type="Gene3D" id="3.40.50.300">
    <property type="entry name" value="P-loop containing nucleotide triphosphate hydrolases"/>
    <property type="match status" value="1"/>
</dbReference>
<dbReference type="AlphaFoldDB" id="A0A3D9HQ62"/>
<dbReference type="PROSITE" id="PS00211">
    <property type="entry name" value="ABC_TRANSPORTER_1"/>
    <property type="match status" value="1"/>
</dbReference>
<evidence type="ECO:0000313" key="8">
    <source>
        <dbReference type="Proteomes" id="UP000256845"/>
    </source>
</evidence>
<dbReference type="EMBL" id="QRDW01000004">
    <property type="protein sequence ID" value="RED51056.1"/>
    <property type="molecule type" value="Genomic_DNA"/>
</dbReference>
<keyword evidence="5" id="KW-0029">Amino-acid transport</keyword>
<dbReference type="SUPFAM" id="SSF52540">
    <property type="entry name" value="P-loop containing nucleoside triphosphate hydrolases"/>
    <property type="match status" value="1"/>
</dbReference>
<sequence length="236" mass="25662">MSDVLLTIENVTGGYGEADILFDLNMKVHDGEVVVIVGPNGAGKSTAMKSVFGLLKIRGGTITYDGHDITHDTSDAIVRRGICYVPQTNNVFPTLTVHENLEMGAFVRKDDISDSLDRIYEFFPPLKEKRKLPAGTLSGGQRQMVAMGKALMLDPKLLLLDEPTAGLSPKYMDQIFSIVKQINELGIGILMVEQNAKQALGLADRGYVLASGKNRYEDTGANLLANREVAEMFLGG</sequence>
<dbReference type="SMART" id="SM00382">
    <property type="entry name" value="AAA"/>
    <property type="match status" value="1"/>
</dbReference>
<reference evidence="7 8" key="1">
    <citation type="submission" date="2018-07" db="EMBL/GenBank/DDBJ databases">
        <title>Genomic Encyclopedia of Type Strains, Phase III (KMG-III): the genomes of soil and plant-associated and newly described type strains.</title>
        <authorList>
            <person name="Whitman W."/>
        </authorList>
    </citation>
    <scope>NUCLEOTIDE SEQUENCE [LARGE SCALE GENOMIC DNA]</scope>
    <source>
        <strain evidence="7 8">CECT 8488</strain>
    </source>
</reference>
<dbReference type="InterPro" id="IPR017871">
    <property type="entry name" value="ABC_transporter-like_CS"/>
</dbReference>
<dbReference type="GO" id="GO:0015807">
    <property type="term" value="P:L-amino acid transport"/>
    <property type="evidence" value="ECO:0007669"/>
    <property type="project" value="TreeGrafter"/>
</dbReference>
<comment type="similarity">
    <text evidence="1">Belongs to the ABC transporter superfamily.</text>
</comment>
<dbReference type="RefSeq" id="WP_115936836.1">
    <property type="nucleotide sequence ID" value="NZ_QRDW01000004.1"/>
</dbReference>
<gene>
    <name evidence="7" type="ORF">DFP90_104334</name>
</gene>
<proteinExistence type="inferred from homology"/>
<dbReference type="InterPro" id="IPR052156">
    <property type="entry name" value="BCAA_Transport_ATP-bd_LivF"/>
</dbReference>